<dbReference type="InterPro" id="IPR029039">
    <property type="entry name" value="Flavoprotein-like_sf"/>
</dbReference>
<dbReference type="Pfam" id="PF12724">
    <property type="entry name" value="Flavodoxin_5"/>
    <property type="match status" value="1"/>
</dbReference>
<dbReference type="EMBL" id="WIND01000004">
    <property type="protein sequence ID" value="MSU89520.1"/>
    <property type="molecule type" value="Genomic_DNA"/>
</dbReference>
<evidence type="ECO:0000259" key="1">
    <source>
        <dbReference type="Pfam" id="PF12724"/>
    </source>
</evidence>
<dbReference type="Proteomes" id="UP000474957">
    <property type="component" value="Unassembled WGS sequence"/>
</dbReference>
<sequence length="187" mass="19860">MKILIYYATVEGQTGKIARFAAASVARAGHRPVLAAAAADRAIPLGGIDAAILAAPVHERRHPPEFETRLRAQARGLIRIPTLMLSVSLSAAFPEGLEAAEDYLLEMKMRTGLAPDREALVAGAVRASSYDYYQSKVVNHVVLRDRDPVPAGADREFTDWPALAATVAAFCDGLQAGVPVPGITDAS</sequence>
<dbReference type="AlphaFoldDB" id="A0A6L5Z080"/>
<reference evidence="2 3" key="1">
    <citation type="submission" date="2019-10" db="EMBL/GenBank/DDBJ databases">
        <title>Cognatihalovulum marinum gen. nov. sp. nov., a new member of the family Rhodobacteraceae isolated from deep seawater of the Northwest Indian Ocean.</title>
        <authorList>
            <person name="Ruan C."/>
            <person name="Wang J."/>
            <person name="Zheng X."/>
            <person name="Song L."/>
            <person name="Zhu Y."/>
            <person name="Huang Y."/>
            <person name="Lu Z."/>
            <person name="Du W."/>
            <person name="Huang L."/>
            <person name="Dai X."/>
        </authorList>
    </citation>
    <scope>NUCLEOTIDE SEQUENCE [LARGE SCALE GENOMIC DNA]</scope>
    <source>
        <strain evidence="2 3">2CG4</strain>
    </source>
</reference>
<protein>
    <submittedName>
        <fullName evidence="2">Protoporphyrinogen oxidase</fullName>
    </submittedName>
</protein>
<organism evidence="2 3">
    <name type="scientific">Halovulum marinum</name>
    <dbReference type="NCBI Taxonomy" id="2662447"/>
    <lineage>
        <taxon>Bacteria</taxon>
        <taxon>Pseudomonadati</taxon>
        <taxon>Pseudomonadota</taxon>
        <taxon>Alphaproteobacteria</taxon>
        <taxon>Rhodobacterales</taxon>
        <taxon>Paracoccaceae</taxon>
        <taxon>Halovulum</taxon>
    </lineage>
</organism>
<proteinExistence type="predicted"/>
<name>A0A6L5Z080_9RHOB</name>
<dbReference type="InterPro" id="IPR026816">
    <property type="entry name" value="Flavodoxin_dom"/>
</dbReference>
<feature type="domain" description="Flavodoxin" evidence="1">
    <location>
        <begin position="4"/>
        <end position="142"/>
    </location>
</feature>
<dbReference type="SUPFAM" id="SSF52218">
    <property type="entry name" value="Flavoproteins"/>
    <property type="match status" value="1"/>
</dbReference>
<gene>
    <name evidence="2" type="ORF">GE300_07815</name>
</gene>
<evidence type="ECO:0000313" key="3">
    <source>
        <dbReference type="Proteomes" id="UP000474957"/>
    </source>
</evidence>
<keyword evidence="3" id="KW-1185">Reference proteome</keyword>
<evidence type="ECO:0000313" key="2">
    <source>
        <dbReference type="EMBL" id="MSU89520.1"/>
    </source>
</evidence>
<dbReference type="RefSeq" id="WP_154445998.1">
    <property type="nucleotide sequence ID" value="NZ_WIND01000004.1"/>
</dbReference>
<comment type="caution">
    <text evidence="2">The sequence shown here is derived from an EMBL/GenBank/DDBJ whole genome shotgun (WGS) entry which is preliminary data.</text>
</comment>
<accession>A0A6L5Z080</accession>